<evidence type="ECO:0000256" key="2">
    <source>
        <dbReference type="ARBA" id="ARBA00022771"/>
    </source>
</evidence>
<evidence type="ECO:0000313" key="6">
    <source>
        <dbReference type="Proteomes" id="UP000078561"/>
    </source>
</evidence>
<dbReference type="SMART" id="SM00154">
    <property type="entry name" value="ZnF_AN1"/>
    <property type="match status" value="2"/>
</dbReference>
<dbReference type="STRING" id="4829.A0A163ITQ4"/>
<dbReference type="InterPro" id="IPR057358">
    <property type="entry name" value="UBL_ZFAND1-like"/>
</dbReference>
<evidence type="ECO:0000256" key="3">
    <source>
        <dbReference type="ARBA" id="ARBA00022833"/>
    </source>
</evidence>
<keyword evidence="3" id="KW-0862">Zinc</keyword>
<keyword evidence="1" id="KW-0479">Metal-binding</keyword>
<dbReference type="EMBL" id="LT550270">
    <property type="protein sequence ID" value="SAL95262.1"/>
    <property type="molecule type" value="Genomic_DNA"/>
</dbReference>
<protein>
    <recommendedName>
        <fullName evidence="4">AN1-type domain-containing protein</fullName>
    </recommendedName>
</protein>
<evidence type="ECO:0000256" key="1">
    <source>
        <dbReference type="ARBA" id="ARBA00022723"/>
    </source>
</evidence>
<dbReference type="GO" id="GO:0008270">
    <property type="term" value="F:zinc ion binding"/>
    <property type="evidence" value="ECO:0007669"/>
    <property type="project" value="UniProtKB-KW"/>
</dbReference>
<dbReference type="InterPro" id="IPR000058">
    <property type="entry name" value="Znf_AN1"/>
</dbReference>
<dbReference type="Pfam" id="PF25327">
    <property type="entry name" value="UBL_ZFAND1"/>
    <property type="match status" value="1"/>
</dbReference>
<keyword evidence="2" id="KW-0863">Zinc-finger</keyword>
<dbReference type="SUPFAM" id="SSF118310">
    <property type="entry name" value="AN1-like Zinc finger"/>
    <property type="match status" value="1"/>
</dbReference>
<dbReference type="AlphaFoldDB" id="A0A163ITQ4"/>
<evidence type="ECO:0000259" key="4">
    <source>
        <dbReference type="SMART" id="SM00154"/>
    </source>
</evidence>
<dbReference type="OrthoDB" id="431929at2759"/>
<proteinExistence type="predicted"/>
<dbReference type="Proteomes" id="UP000078561">
    <property type="component" value="Unassembled WGS sequence"/>
</dbReference>
<dbReference type="InterPro" id="IPR035896">
    <property type="entry name" value="AN1-like_Znf"/>
</dbReference>
<feature type="domain" description="AN1-type" evidence="4">
    <location>
        <begin position="90"/>
        <end position="130"/>
    </location>
</feature>
<dbReference type="InParanoid" id="A0A163ITQ4"/>
<name>A0A163ITQ4_ABSGL</name>
<sequence>MTHSDFLPINCPFCKKTFCGDHRLPLDHQCDQWSSRDKQVEVCPQCQHLVYQENAAPEETVAHHLSSGCKLHLYPPMTTTTTTTTNQVQCAVDHCQEMNPRIGPAHCLVCSRDFCLKYPSKHQCPVVDVKEQRRAAAQATLAKTFKPPTPTVSYATTGVKKPLKKTNPKVELMKIKARAKGMSPIPMESRLYLNIGFPPDSCFAGQQIPMYLDKYNRVGKTLDLLAEYGKVKNDNNLLPADHDQRLELYLTDQDGHCRLLEMSSTLEKAVESLDTLVLKRRNTTHTIDLP</sequence>
<accession>A0A163ITQ4</accession>
<dbReference type="OMA" id="LPIKCRC"/>
<evidence type="ECO:0000313" key="5">
    <source>
        <dbReference type="EMBL" id="SAL95262.1"/>
    </source>
</evidence>
<dbReference type="PANTHER" id="PTHR14677">
    <property type="entry name" value="ARSENITE INDUCUBLE RNA ASSOCIATED PROTEIN AIP-1-RELATED"/>
    <property type="match status" value="1"/>
</dbReference>
<dbReference type="Gene3D" id="4.10.1110.10">
    <property type="entry name" value="AN1-like Zinc finger"/>
    <property type="match status" value="2"/>
</dbReference>
<dbReference type="GO" id="GO:0005737">
    <property type="term" value="C:cytoplasm"/>
    <property type="evidence" value="ECO:0007669"/>
    <property type="project" value="TreeGrafter"/>
</dbReference>
<organism evidence="5">
    <name type="scientific">Absidia glauca</name>
    <name type="common">Pin mould</name>
    <dbReference type="NCBI Taxonomy" id="4829"/>
    <lineage>
        <taxon>Eukaryota</taxon>
        <taxon>Fungi</taxon>
        <taxon>Fungi incertae sedis</taxon>
        <taxon>Mucoromycota</taxon>
        <taxon>Mucoromycotina</taxon>
        <taxon>Mucoromycetes</taxon>
        <taxon>Mucorales</taxon>
        <taxon>Cunninghamellaceae</taxon>
        <taxon>Absidia</taxon>
    </lineage>
</organism>
<reference evidence="5" key="1">
    <citation type="submission" date="2016-04" db="EMBL/GenBank/DDBJ databases">
        <authorList>
            <person name="Evans L.H."/>
            <person name="Alamgir A."/>
            <person name="Owens N."/>
            <person name="Weber N.D."/>
            <person name="Virtaneva K."/>
            <person name="Barbian K."/>
            <person name="Babar A."/>
            <person name="Rosenke K."/>
        </authorList>
    </citation>
    <scope>NUCLEOTIDE SEQUENCE [LARGE SCALE GENOMIC DNA]</scope>
    <source>
        <strain evidence="5">CBS 101.48</strain>
    </source>
</reference>
<feature type="domain" description="AN1-type" evidence="4">
    <location>
        <begin position="1"/>
        <end position="35"/>
    </location>
</feature>
<dbReference type="Pfam" id="PF01428">
    <property type="entry name" value="zf-AN1"/>
    <property type="match status" value="1"/>
</dbReference>
<dbReference type="PANTHER" id="PTHR14677:SF20">
    <property type="entry name" value="ZINC FINGER AN1-TYPE CONTAINING 2A-RELATED"/>
    <property type="match status" value="1"/>
</dbReference>
<keyword evidence="6" id="KW-1185">Reference proteome</keyword>
<gene>
    <name evidence="5" type="primary">ABSGL_00580.1 scaffold 832</name>
</gene>